<dbReference type="AlphaFoldDB" id="A0A1B7N616"/>
<keyword evidence="3" id="KW-1185">Reference proteome</keyword>
<feature type="compositionally biased region" description="Acidic residues" evidence="1">
    <location>
        <begin position="16"/>
        <end position="26"/>
    </location>
</feature>
<dbReference type="InParanoid" id="A0A1B7N616"/>
<reference evidence="2 3" key="1">
    <citation type="submission" date="2016-06" db="EMBL/GenBank/DDBJ databases">
        <title>Comparative genomics of the ectomycorrhizal sister species Rhizopogon vinicolor and Rhizopogon vesiculosus (Basidiomycota: Boletales) reveals a divergence of the mating type B locus.</title>
        <authorList>
            <consortium name="DOE Joint Genome Institute"/>
            <person name="Mujic A.B."/>
            <person name="Kuo A."/>
            <person name="Tritt A."/>
            <person name="Lipzen A."/>
            <person name="Chen C."/>
            <person name="Johnson J."/>
            <person name="Sharma A."/>
            <person name="Barry K."/>
            <person name="Grigoriev I.V."/>
            <person name="Spatafora J.W."/>
        </authorList>
    </citation>
    <scope>NUCLEOTIDE SEQUENCE [LARGE SCALE GENOMIC DNA]</scope>
    <source>
        <strain evidence="2 3">AM-OR11-026</strain>
    </source>
</reference>
<dbReference type="OrthoDB" id="10600508at2759"/>
<proteinExistence type="predicted"/>
<dbReference type="EMBL" id="KV448217">
    <property type="protein sequence ID" value="OAX40306.1"/>
    <property type="molecule type" value="Genomic_DNA"/>
</dbReference>
<accession>A0A1B7N616</accession>
<sequence>MFQALKEDVSYFMESNTDEDSDEYEGIYDKLDFEEGEENSSLANDDDDDDKSDVASDDIPQRTPNKRHDKDEECCE</sequence>
<name>A0A1B7N616_9AGAM</name>
<feature type="compositionally biased region" description="Basic and acidic residues" evidence="1">
    <location>
        <begin position="66"/>
        <end position="76"/>
    </location>
</feature>
<evidence type="ECO:0000313" key="2">
    <source>
        <dbReference type="EMBL" id="OAX40306.1"/>
    </source>
</evidence>
<evidence type="ECO:0000313" key="3">
    <source>
        <dbReference type="Proteomes" id="UP000092154"/>
    </source>
</evidence>
<feature type="compositionally biased region" description="Acidic residues" evidence="1">
    <location>
        <begin position="34"/>
        <end position="51"/>
    </location>
</feature>
<evidence type="ECO:0000256" key="1">
    <source>
        <dbReference type="SAM" id="MobiDB-lite"/>
    </source>
</evidence>
<organism evidence="2 3">
    <name type="scientific">Rhizopogon vinicolor AM-OR11-026</name>
    <dbReference type="NCBI Taxonomy" id="1314800"/>
    <lineage>
        <taxon>Eukaryota</taxon>
        <taxon>Fungi</taxon>
        <taxon>Dikarya</taxon>
        <taxon>Basidiomycota</taxon>
        <taxon>Agaricomycotina</taxon>
        <taxon>Agaricomycetes</taxon>
        <taxon>Agaricomycetidae</taxon>
        <taxon>Boletales</taxon>
        <taxon>Suillineae</taxon>
        <taxon>Rhizopogonaceae</taxon>
        <taxon>Rhizopogon</taxon>
    </lineage>
</organism>
<dbReference type="Proteomes" id="UP000092154">
    <property type="component" value="Unassembled WGS sequence"/>
</dbReference>
<feature type="region of interest" description="Disordered" evidence="1">
    <location>
        <begin position="1"/>
        <end position="76"/>
    </location>
</feature>
<gene>
    <name evidence="2" type="ORF">K503DRAFT_798940</name>
</gene>
<dbReference type="STRING" id="1314800.A0A1B7N616"/>
<protein>
    <submittedName>
        <fullName evidence="2">Uncharacterized protein</fullName>
    </submittedName>
</protein>